<dbReference type="RefSeq" id="WP_350790929.1">
    <property type="nucleotide sequence ID" value="NZ_JBEPEK010000681.1"/>
</dbReference>
<evidence type="ECO:0000313" key="2">
    <source>
        <dbReference type="EMBL" id="MER7186898.1"/>
    </source>
</evidence>
<keyword evidence="1" id="KW-0812">Transmembrane</keyword>
<dbReference type="EMBL" id="JBEPEK010000681">
    <property type="protein sequence ID" value="MER7186898.1"/>
    <property type="molecule type" value="Genomic_DNA"/>
</dbReference>
<feature type="transmembrane region" description="Helical" evidence="1">
    <location>
        <begin position="104"/>
        <end position="123"/>
    </location>
</feature>
<sequence length="155" mass="16786">MRGPKTVKVAVRHVNADVGRRRTRAVTWAARDFRLVRPAEGRDRVELECPVCTASVLAEVADHARTRRVRNVWAAVSVVSLLVTVAALSYAVHEGGRALPAGQSLPVLFPVSVIVAFAGLVMTPTAWVRGRRHIGVALLDGPAPRRGHRIVPVRG</sequence>
<feature type="transmembrane region" description="Helical" evidence="1">
    <location>
        <begin position="72"/>
        <end position="92"/>
    </location>
</feature>
<keyword evidence="1" id="KW-1133">Transmembrane helix</keyword>
<reference evidence="2 3" key="1">
    <citation type="submission" date="2024-06" db="EMBL/GenBank/DDBJ databases">
        <title>The Natural Products Discovery Center: Release of the First 8490 Sequenced Strains for Exploring Actinobacteria Biosynthetic Diversity.</title>
        <authorList>
            <person name="Kalkreuter E."/>
            <person name="Kautsar S.A."/>
            <person name="Yang D."/>
            <person name="Bader C.D."/>
            <person name="Teijaro C.N."/>
            <person name="Fluegel L."/>
            <person name="Davis C.M."/>
            <person name="Simpson J.R."/>
            <person name="Lauterbach L."/>
            <person name="Steele A.D."/>
            <person name="Gui C."/>
            <person name="Meng S."/>
            <person name="Li G."/>
            <person name="Viehrig K."/>
            <person name="Ye F."/>
            <person name="Su P."/>
            <person name="Kiefer A.F."/>
            <person name="Nichols A."/>
            <person name="Cepeda A.J."/>
            <person name="Yan W."/>
            <person name="Fan B."/>
            <person name="Jiang Y."/>
            <person name="Adhikari A."/>
            <person name="Zheng C.-J."/>
            <person name="Schuster L."/>
            <person name="Cowan T.M."/>
            <person name="Smanski M.J."/>
            <person name="Chevrette M.G."/>
            <person name="De Carvalho L.P.S."/>
            <person name="Shen B."/>
        </authorList>
    </citation>
    <scope>NUCLEOTIDE SEQUENCE [LARGE SCALE GENOMIC DNA]</scope>
    <source>
        <strain evidence="2 3">NPDC000234</strain>
    </source>
</reference>
<accession>A0ABV1XCZ2</accession>
<keyword evidence="3" id="KW-1185">Reference proteome</keyword>
<evidence type="ECO:0008006" key="4">
    <source>
        <dbReference type="Google" id="ProtNLM"/>
    </source>
</evidence>
<protein>
    <recommendedName>
        <fullName evidence="4">Integral membrane protein</fullName>
    </recommendedName>
</protein>
<evidence type="ECO:0000256" key="1">
    <source>
        <dbReference type="SAM" id="Phobius"/>
    </source>
</evidence>
<proteinExistence type="predicted"/>
<comment type="caution">
    <text evidence="2">The sequence shown here is derived from an EMBL/GenBank/DDBJ whole genome shotgun (WGS) entry which is preliminary data.</text>
</comment>
<evidence type="ECO:0000313" key="3">
    <source>
        <dbReference type="Proteomes" id="UP001474181"/>
    </source>
</evidence>
<organism evidence="2 3">
    <name type="scientific">Streptomyces hyaluromycini</name>
    <dbReference type="NCBI Taxonomy" id="1377993"/>
    <lineage>
        <taxon>Bacteria</taxon>
        <taxon>Bacillati</taxon>
        <taxon>Actinomycetota</taxon>
        <taxon>Actinomycetes</taxon>
        <taxon>Kitasatosporales</taxon>
        <taxon>Streptomycetaceae</taxon>
        <taxon>Streptomyces</taxon>
    </lineage>
</organism>
<dbReference type="Proteomes" id="UP001474181">
    <property type="component" value="Unassembled WGS sequence"/>
</dbReference>
<gene>
    <name evidence="2" type="ORF">ABT404_46840</name>
</gene>
<keyword evidence="1" id="KW-0472">Membrane</keyword>
<name>A0ABV1XCZ2_9ACTN</name>